<dbReference type="EMBL" id="BPLQ01012651">
    <property type="protein sequence ID" value="GIY66810.1"/>
    <property type="molecule type" value="Genomic_DNA"/>
</dbReference>
<gene>
    <name evidence="1" type="ORF">CDAR_18441</name>
</gene>
<comment type="caution">
    <text evidence="1">The sequence shown here is derived from an EMBL/GenBank/DDBJ whole genome shotgun (WGS) entry which is preliminary data.</text>
</comment>
<dbReference type="Proteomes" id="UP001054837">
    <property type="component" value="Unassembled WGS sequence"/>
</dbReference>
<evidence type="ECO:0000313" key="2">
    <source>
        <dbReference type="Proteomes" id="UP001054837"/>
    </source>
</evidence>
<name>A0AAV4VBD6_9ARAC</name>
<organism evidence="1 2">
    <name type="scientific">Caerostris darwini</name>
    <dbReference type="NCBI Taxonomy" id="1538125"/>
    <lineage>
        <taxon>Eukaryota</taxon>
        <taxon>Metazoa</taxon>
        <taxon>Ecdysozoa</taxon>
        <taxon>Arthropoda</taxon>
        <taxon>Chelicerata</taxon>
        <taxon>Arachnida</taxon>
        <taxon>Araneae</taxon>
        <taxon>Araneomorphae</taxon>
        <taxon>Entelegynae</taxon>
        <taxon>Araneoidea</taxon>
        <taxon>Araneidae</taxon>
        <taxon>Caerostris</taxon>
    </lineage>
</organism>
<protein>
    <submittedName>
        <fullName evidence="1">Uncharacterized protein</fullName>
    </submittedName>
</protein>
<sequence>MKTDPSEIVQQTLVTHVQWRSSHSSLNPLVSIEGPQMNLLPLGNPLGVGRQGEIRERVEKNKGYIETPGREREGRALDSCIGHRVASEKELKRVESEWNMGWRRRQRMFLG</sequence>
<reference evidence="1 2" key="1">
    <citation type="submission" date="2021-06" db="EMBL/GenBank/DDBJ databases">
        <title>Caerostris darwini draft genome.</title>
        <authorList>
            <person name="Kono N."/>
            <person name="Arakawa K."/>
        </authorList>
    </citation>
    <scope>NUCLEOTIDE SEQUENCE [LARGE SCALE GENOMIC DNA]</scope>
</reference>
<evidence type="ECO:0000313" key="1">
    <source>
        <dbReference type="EMBL" id="GIY66810.1"/>
    </source>
</evidence>
<accession>A0AAV4VBD6</accession>
<dbReference type="AlphaFoldDB" id="A0AAV4VBD6"/>
<keyword evidence="2" id="KW-1185">Reference proteome</keyword>
<proteinExistence type="predicted"/>